<accession>A0A074KXY5</accession>
<keyword evidence="1" id="KW-0472">Membrane</keyword>
<reference evidence="2 3" key="1">
    <citation type="submission" date="2014-04" db="EMBL/GenBank/DDBJ databases">
        <title>Characterization and application of a salt tolerant electro-active bacterium.</title>
        <authorList>
            <person name="Yang L."/>
            <person name="Wei S."/>
            <person name="Tay Q.X.M."/>
        </authorList>
    </citation>
    <scope>NUCLEOTIDE SEQUENCE [LARGE SCALE GENOMIC DNA]</scope>
    <source>
        <strain evidence="2 3">LY1</strain>
    </source>
</reference>
<dbReference type="eggNOG" id="ENOG503496N">
    <property type="taxonomic scope" value="Bacteria"/>
</dbReference>
<dbReference type="Pfam" id="PF09527">
    <property type="entry name" value="ATPase_gene1"/>
    <property type="match status" value="1"/>
</dbReference>
<organism evidence="2 3">
    <name type="scientific">Anditalea andensis</name>
    <dbReference type="NCBI Taxonomy" id="1048983"/>
    <lineage>
        <taxon>Bacteria</taxon>
        <taxon>Pseudomonadati</taxon>
        <taxon>Bacteroidota</taxon>
        <taxon>Cytophagia</taxon>
        <taxon>Cytophagales</taxon>
        <taxon>Cytophagaceae</taxon>
        <taxon>Anditalea</taxon>
    </lineage>
</organism>
<evidence type="ECO:0000313" key="2">
    <source>
        <dbReference type="EMBL" id="KEO73065.1"/>
    </source>
</evidence>
<sequence>MFGVIGLGIWAGMEVQKRSGMKFPLWLLLFIFISIAIAFYQLYLLIKADERDEQQNKKS</sequence>
<dbReference type="Proteomes" id="UP000027821">
    <property type="component" value="Unassembled WGS sequence"/>
</dbReference>
<gene>
    <name evidence="2" type="ORF">EL17_15770</name>
</gene>
<comment type="caution">
    <text evidence="2">The sequence shown here is derived from an EMBL/GenBank/DDBJ whole genome shotgun (WGS) entry which is preliminary data.</text>
</comment>
<evidence type="ECO:0000313" key="3">
    <source>
        <dbReference type="Proteomes" id="UP000027821"/>
    </source>
</evidence>
<feature type="transmembrane region" description="Helical" evidence="1">
    <location>
        <begin position="23"/>
        <end position="46"/>
    </location>
</feature>
<keyword evidence="1" id="KW-1133">Transmembrane helix</keyword>
<keyword evidence="1" id="KW-0812">Transmembrane</keyword>
<dbReference type="STRING" id="1048983.EL17_15770"/>
<evidence type="ECO:0008006" key="4">
    <source>
        <dbReference type="Google" id="ProtNLM"/>
    </source>
</evidence>
<protein>
    <recommendedName>
        <fullName evidence="4">ATPase F0F1</fullName>
    </recommendedName>
</protein>
<dbReference type="EMBL" id="JMIH01000023">
    <property type="protein sequence ID" value="KEO73065.1"/>
    <property type="molecule type" value="Genomic_DNA"/>
</dbReference>
<proteinExistence type="predicted"/>
<evidence type="ECO:0000256" key="1">
    <source>
        <dbReference type="SAM" id="Phobius"/>
    </source>
</evidence>
<name>A0A074KXY5_9BACT</name>
<dbReference type="AlphaFoldDB" id="A0A074KXY5"/>
<keyword evidence="3" id="KW-1185">Reference proteome</keyword>
<dbReference type="InterPro" id="IPR032820">
    <property type="entry name" value="ATPase_put"/>
</dbReference>